<proteinExistence type="predicted"/>
<dbReference type="Gene3D" id="3.40.630.30">
    <property type="match status" value="1"/>
</dbReference>
<keyword evidence="2" id="KW-0808">Transferase</keyword>
<dbReference type="GO" id="GO:0016747">
    <property type="term" value="F:acyltransferase activity, transferring groups other than amino-acyl groups"/>
    <property type="evidence" value="ECO:0007669"/>
    <property type="project" value="InterPro"/>
</dbReference>
<evidence type="ECO:0000313" key="2">
    <source>
        <dbReference type="EMBL" id="CQR24482.1"/>
    </source>
</evidence>
<evidence type="ECO:0000259" key="1">
    <source>
        <dbReference type="PROSITE" id="PS51186"/>
    </source>
</evidence>
<evidence type="ECO:0000313" key="3">
    <source>
        <dbReference type="Proteomes" id="UP000198604"/>
    </source>
</evidence>
<dbReference type="OrthoDB" id="9127144at2"/>
<protein>
    <submittedName>
        <fullName evidence="2">Putative GCN5-related N-acetyltransferase</fullName>
    </submittedName>
</protein>
<dbReference type="SUPFAM" id="SSF55729">
    <property type="entry name" value="Acyl-CoA N-acyltransferases (Nat)"/>
    <property type="match status" value="1"/>
</dbReference>
<dbReference type="Pfam" id="PF00583">
    <property type="entry name" value="Acetyltransf_1"/>
    <property type="match status" value="1"/>
</dbReference>
<feature type="domain" description="N-acetyltransferase" evidence="1">
    <location>
        <begin position="1"/>
        <end position="150"/>
    </location>
</feature>
<dbReference type="Proteomes" id="UP000198604">
    <property type="component" value="Unassembled WGS sequence"/>
</dbReference>
<organism evidence="2 3">
    <name type="scientific">Streptococcus varani</name>
    <dbReference type="NCBI Taxonomy" id="1608583"/>
    <lineage>
        <taxon>Bacteria</taxon>
        <taxon>Bacillati</taxon>
        <taxon>Bacillota</taxon>
        <taxon>Bacilli</taxon>
        <taxon>Lactobacillales</taxon>
        <taxon>Streptococcaceae</taxon>
        <taxon>Streptococcus</taxon>
    </lineage>
</organism>
<accession>A0A0E4H3F3</accession>
<dbReference type="CDD" id="cd04301">
    <property type="entry name" value="NAT_SF"/>
    <property type="match status" value="1"/>
</dbReference>
<name>A0A0E4H3F3_9STRE</name>
<dbReference type="PROSITE" id="PS51186">
    <property type="entry name" value="GNAT"/>
    <property type="match status" value="1"/>
</dbReference>
<sequence>MKIQKISILSPHYKKVKKLYEDSFPAVERISWTWMLIMAFFGRSDFLAYFDKGTFAGFSYSLKSKHVYYLLFLAVPSNAHSRGYGGKILKAVAKQAKDRPIFLVIEPLDKNAENYKLRLKRLAFYEKNGYTLTDYLYFENEEVYQVLTNKNEDRIQEFEKLGKYIEWSGMKIRLLKAKN</sequence>
<gene>
    <name evidence="2" type="primary">yndA</name>
    <name evidence="2" type="ORF">BN1356_00828</name>
</gene>
<dbReference type="InterPro" id="IPR000182">
    <property type="entry name" value="GNAT_dom"/>
</dbReference>
<dbReference type="AlphaFoldDB" id="A0A0E4H3F3"/>
<dbReference type="EMBL" id="CTEN01000002">
    <property type="protein sequence ID" value="CQR24482.1"/>
    <property type="molecule type" value="Genomic_DNA"/>
</dbReference>
<dbReference type="STRING" id="1608583.BN1356_00828"/>
<keyword evidence="3" id="KW-1185">Reference proteome</keyword>
<dbReference type="InterPro" id="IPR016181">
    <property type="entry name" value="Acyl_CoA_acyltransferase"/>
</dbReference>
<dbReference type="RefSeq" id="WP_093650139.1">
    <property type="nucleotide sequence ID" value="NZ_CTEN01000002.1"/>
</dbReference>
<reference evidence="3" key="1">
    <citation type="submission" date="2015-03" db="EMBL/GenBank/DDBJ databases">
        <authorList>
            <person name="Urmite Genomes"/>
        </authorList>
    </citation>
    <scope>NUCLEOTIDE SEQUENCE [LARGE SCALE GENOMIC DNA]</scope>
    <source>
        <strain evidence="3">FF10</strain>
    </source>
</reference>